<evidence type="ECO:0008006" key="4">
    <source>
        <dbReference type="Google" id="ProtNLM"/>
    </source>
</evidence>
<dbReference type="EMBL" id="JXTB01000008">
    <property type="protein sequence ID" value="PON78564.1"/>
    <property type="molecule type" value="Genomic_DNA"/>
</dbReference>
<dbReference type="AlphaFoldDB" id="A0A2P5DZ43"/>
<name>A0A2P5DZ43_PARAD</name>
<evidence type="ECO:0000256" key="1">
    <source>
        <dbReference type="SAM" id="Phobius"/>
    </source>
</evidence>
<organism evidence="2 3">
    <name type="scientific">Parasponia andersonii</name>
    <name type="common">Sponia andersonii</name>
    <dbReference type="NCBI Taxonomy" id="3476"/>
    <lineage>
        <taxon>Eukaryota</taxon>
        <taxon>Viridiplantae</taxon>
        <taxon>Streptophyta</taxon>
        <taxon>Embryophyta</taxon>
        <taxon>Tracheophyta</taxon>
        <taxon>Spermatophyta</taxon>
        <taxon>Magnoliopsida</taxon>
        <taxon>eudicotyledons</taxon>
        <taxon>Gunneridae</taxon>
        <taxon>Pentapetalae</taxon>
        <taxon>rosids</taxon>
        <taxon>fabids</taxon>
        <taxon>Rosales</taxon>
        <taxon>Cannabaceae</taxon>
        <taxon>Parasponia</taxon>
    </lineage>
</organism>
<gene>
    <name evidence="2" type="ORF">PanWU01x14_018220</name>
</gene>
<evidence type="ECO:0000313" key="3">
    <source>
        <dbReference type="Proteomes" id="UP000237105"/>
    </source>
</evidence>
<sequence length="73" mass="8592">MAKRLATRAELLDRWRGIEEEEEEDDVDDRIDPSKHRSLHWSKEQCMVLIVIVVVFTLTRPCLSLLMLLNLSK</sequence>
<accession>A0A2P5DZ43</accession>
<protein>
    <recommendedName>
        <fullName evidence="4">Transmembrane protein</fullName>
    </recommendedName>
</protein>
<dbReference type="STRING" id="3476.A0A2P5DZ43"/>
<dbReference type="Proteomes" id="UP000237105">
    <property type="component" value="Unassembled WGS sequence"/>
</dbReference>
<proteinExistence type="predicted"/>
<feature type="transmembrane region" description="Helical" evidence="1">
    <location>
        <begin position="46"/>
        <end position="69"/>
    </location>
</feature>
<comment type="caution">
    <text evidence="2">The sequence shown here is derived from an EMBL/GenBank/DDBJ whole genome shotgun (WGS) entry which is preliminary data.</text>
</comment>
<keyword evidence="1" id="KW-1133">Transmembrane helix</keyword>
<keyword evidence="3" id="KW-1185">Reference proteome</keyword>
<reference evidence="3" key="1">
    <citation type="submission" date="2016-06" db="EMBL/GenBank/DDBJ databases">
        <title>Parallel loss of symbiosis genes in relatives of nitrogen-fixing non-legume Parasponia.</title>
        <authorList>
            <person name="Van Velzen R."/>
            <person name="Holmer R."/>
            <person name="Bu F."/>
            <person name="Rutten L."/>
            <person name="Van Zeijl A."/>
            <person name="Liu W."/>
            <person name="Santuari L."/>
            <person name="Cao Q."/>
            <person name="Sharma T."/>
            <person name="Shen D."/>
            <person name="Roswanjaya Y."/>
            <person name="Wardhani T."/>
            <person name="Kalhor M.S."/>
            <person name="Jansen J."/>
            <person name="Van den Hoogen J."/>
            <person name="Gungor B."/>
            <person name="Hartog M."/>
            <person name="Hontelez J."/>
            <person name="Verver J."/>
            <person name="Yang W.-C."/>
            <person name="Schijlen E."/>
            <person name="Repin R."/>
            <person name="Schilthuizen M."/>
            <person name="Schranz E."/>
            <person name="Heidstra R."/>
            <person name="Miyata K."/>
            <person name="Fedorova E."/>
            <person name="Kohlen W."/>
            <person name="Bisseling T."/>
            <person name="Smit S."/>
            <person name="Geurts R."/>
        </authorList>
    </citation>
    <scope>NUCLEOTIDE SEQUENCE [LARGE SCALE GENOMIC DNA]</scope>
    <source>
        <strain evidence="3">cv. WU1-14</strain>
    </source>
</reference>
<keyword evidence="1" id="KW-0472">Membrane</keyword>
<keyword evidence="1" id="KW-0812">Transmembrane</keyword>
<evidence type="ECO:0000313" key="2">
    <source>
        <dbReference type="EMBL" id="PON78564.1"/>
    </source>
</evidence>